<organism evidence="2 3">
    <name type="scientific">Vibrio fortis</name>
    <dbReference type="NCBI Taxonomy" id="212667"/>
    <lineage>
        <taxon>Bacteria</taxon>
        <taxon>Pseudomonadati</taxon>
        <taxon>Pseudomonadota</taxon>
        <taxon>Gammaproteobacteria</taxon>
        <taxon>Vibrionales</taxon>
        <taxon>Vibrionaceae</taxon>
        <taxon>Vibrio</taxon>
    </lineage>
</organism>
<sequence>MMSLNLFFDTFLGTVTDVIPIAAIIFGFQLAVLRKPVTNLMRVILGFFYVILGLTLFLMGLELALFPLGETMAMQLTAPDFLSNFKFSDGQQLGWFDYYWVYLFAFFIGFSTTIAEPSLIAVAIKANQVSGGSISVNGLRIAVALGVAIGISLGSYRIVAGDPIHYYIICGYVVVVIQTFYAPKLIVPLAYDSGGVTTSTVTVPLVTALGLGLASTVPGRNPVIDGFGLIAFASLFPIISVMCYAQITQWLNKSQQAEPKNAQPQEVQSQEYKEQ</sequence>
<feature type="transmembrane region" description="Helical" evidence="1">
    <location>
        <begin position="194"/>
        <end position="214"/>
    </location>
</feature>
<feature type="transmembrane region" description="Helical" evidence="1">
    <location>
        <begin position="6"/>
        <end position="31"/>
    </location>
</feature>
<proteinExistence type="predicted"/>
<evidence type="ECO:0000256" key="1">
    <source>
        <dbReference type="SAM" id="Phobius"/>
    </source>
</evidence>
<protein>
    <submittedName>
        <fullName evidence="2">Membrane protein</fullName>
    </submittedName>
</protein>
<dbReference type="RefSeq" id="WP_050487436.1">
    <property type="nucleotide sequence ID" value="NZ_JFFR01000025.1"/>
</dbReference>
<feature type="transmembrane region" description="Helical" evidence="1">
    <location>
        <begin position="164"/>
        <end position="182"/>
    </location>
</feature>
<dbReference type="OrthoDB" id="9781614at2"/>
<dbReference type="InterPro" id="IPR011435">
    <property type="entry name" value="UmpAB"/>
</dbReference>
<keyword evidence="1" id="KW-0812">Transmembrane</keyword>
<dbReference type="Pfam" id="PF07556">
    <property type="entry name" value="DUF1538"/>
    <property type="match status" value="1"/>
</dbReference>
<reference evidence="2 3" key="1">
    <citation type="submission" date="2014-02" db="EMBL/GenBank/DDBJ databases">
        <title>Vibrio fortis Dalian14 Genome Sequencing.</title>
        <authorList>
            <person name="Wang Y."/>
            <person name="Song L."/>
            <person name="Liu G."/>
            <person name="Ding J."/>
        </authorList>
    </citation>
    <scope>NUCLEOTIDE SEQUENCE [LARGE SCALE GENOMIC DNA]</scope>
    <source>
        <strain evidence="2 3">Dalian14</strain>
    </source>
</reference>
<name>A0A066UP05_9VIBR</name>
<comment type="caution">
    <text evidence="2">The sequence shown here is derived from an EMBL/GenBank/DDBJ whole genome shotgun (WGS) entry which is preliminary data.</text>
</comment>
<feature type="transmembrane region" description="Helical" evidence="1">
    <location>
        <begin position="226"/>
        <end position="245"/>
    </location>
</feature>
<feature type="transmembrane region" description="Helical" evidence="1">
    <location>
        <begin position="43"/>
        <end position="66"/>
    </location>
</feature>
<dbReference type="EMBL" id="JFFR01000025">
    <property type="protein sequence ID" value="KDN27607.1"/>
    <property type="molecule type" value="Genomic_DNA"/>
</dbReference>
<feature type="transmembrane region" description="Helical" evidence="1">
    <location>
        <begin position="99"/>
        <end position="124"/>
    </location>
</feature>
<dbReference type="AlphaFoldDB" id="A0A066UP05"/>
<dbReference type="Proteomes" id="UP000027219">
    <property type="component" value="Unassembled WGS sequence"/>
</dbReference>
<evidence type="ECO:0000313" key="2">
    <source>
        <dbReference type="EMBL" id="KDN27607.1"/>
    </source>
</evidence>
<keyword evidence="1" id="KW-1133">Transmembrane helix</keyword>
<gene>
    <name evidence="2" type="ORF">VFDL14_01070</name>
</gene>
<keyword evidence="3" id="KW-1185">Reference proteome</keyword>
<evidence type="ECO:0000313" key="3">
    <source>
        <dbReference type="Proteomes" id="UP000027219"/>
    </source>
</evidence>
<feature type="transmembrane region" description="Helical" evidence="1">
    <location>
        <begin position="136"/>
        <end position="158"/>
    </location>
</feature>
<dbReference type="STRING" id="212667.VFDL14_01070"/>
<accession>A0A066UP05</accession>
<keyword evidence="1" id="KW-0472">Membrane</keyword>